<dbReference type="PANTHER" id="PTHR43169:SF2">
    <property type="entry name" value="NAD_GMP SYNTHASE DOMAIN-CONTAINING PROTEIN"/>
    <property type="match status" value="1"/>
</dbReference>
<organism evidence="1 2">
    <name type="scientific">Gordonibacter faecis</name>
    <dbReference type="NCBI Taxonomy" id="3047475"/>
    <lineage>
        <taxon>Bacteria</taxon>
        <taxon>Bacillati</taxon>
        <taxon>Actinomycetota</taxon>
        <taxon>Coriobacteriia</taxon>
        <taxon>Eggerthellales</taxon>
        <taxon>Eggerthellaceae</taxon>
        <taxon>Gordonibacter</taxon>
    </lineage>
</organism>
<dbReference type="EMBL" id="JASJEU010000025">
    <property type="protein sequence ID" value="MDJ1651785.1"/>
    <property type="molecule type" value="Genomic_DNA"/>
</dbReference>
<gene>
    <name evidence="1" type="ORF">QNJ86_13320</name>
</gene>
<protein>
    <submittedName>
        <fullName evidence="1">ExsB family transcriptional regulator</fullName>
    </submittedName>
</protein>
<dbReference type="InterPro" id="IPR014729">
    <property type="entry name" value="Rossmann-like_a/b/a_fold"/>
</dbReference>
<dbReference type="PANTHER" id="PTHR43169">
    <property type="entry name" value="EXSB FAMILY PROTEIN"/>
    <property type="match status" value="1"/>
</dbReference>
<keyword evidence="2" id="KW-1185">Reference proteome</keyword>
<evidence type="ECO:0000313" key="1">
    <source>
        <dbReference type="EMBL" id="MDJ1651785.1"/>
    </source>
</evidence>
<proteinExistence type="predicted"/>
<name>A0ABT7DUK2_9ACTN</name>
<evidence type="ECO:0000313" key="2">
    <source>
        <dbReference type="Proteomes" id="UP001232750"/>
    </source>
</evidence>
<reference evidence="1 2" key="1">
    <citation type="submission" date="2023-05" db="EMBL/GenBank/DDBJ databases">
        <title>Gordonibacter KGMB12511T sp. nov., isolated from faeces of healthy Korean.</title>
        <authorList>
            <person name="Kim H.S."/>
            <person name="Kim J.-S."/>
            <person name="Suh M.K."/>
            <person name="Eom M.K."/>
            <person name="Do H.E."/>
            <person name="Lee J.-S."/>
        </authorList>
    </citation>
    <scope>NUCLEOTIDE SEQUENCE [LARGE SCALE GENOMIC DNA]</scope>
    <source>
        <strain evidence="1 2">KGMB12511</strain>
    </source>
</reference>
<dbReference type="RefSeq" id="WP_283833137.1">
    <property type="nucleotide sequence ID" value="NZ_JASJEU010000025.1"/>
</dbReference>
<dbReference type="Proteomes" id="UP001232750">
    <property type="component" value="Unassembled WGS sequence"/>
</dbReference>
<accession>A0ABT7DUK2</accession>
<sequence length="265" mass="27929">MSDNVAAAHSYVGGEGQRTNIESLDAFFARTPRVAVAFSGGCDSSYLVAVARAAGADVRAYLVRTAFQPPCEIADGERLAAELGVPLAMVDADVLSEAAICENGPDRCYLCKRFIFSTILKHMEADGWGDAVLADGTNATDDPTHRPGFRALAELGVVSPLRRAGLSKDDVRAASRKLGLFTANKPSFSCLAVHVPERERITAEALLTAARSPEVTVRLVARNAAIGADLDTTCSADGVVDHLTAAHGATEATDIANATNEEEER</sequence>
<dbReference type="InterPro" id="IPR052188">
    <property type="entry name" value="Ni-pincer_cofactor_biosynth"/>
</dbReference>
<dbReference type="Gene3D" id="3.40.50.620">
    <property type="entry name" value="HUPs"/>
    <property type="match status" value="1"/>
</dbReference>
<dbReference type="SUPFAM" id="SSF52402">
    <property type="entry name" value="Adenine nucleotide alpha hydrolases-like"/>
    <property type="match status" value="1"/>
</dbReference>
<comment type="caution">
    <text evidence="1">The sequence shown here is derived from an EMBL/GenBank/DDBJ whole genome shotgun (WGS) entry which is preliminary data.</text>
</comment>